<dbReference type="Proteomes" id="UP000780801">
    <property type="component" value="Unassembled WGS sequence"/>
</dbReference>
<keyword evidence="1" id="KW-0175">Coiled coil</keyword>
<dbReference type="SUPFAM" id="SSF57959">
    <property type="entry name" value="Leucine zipper domain"/>
    <property type="match status" value="1"/>
</dbReference>
<accession>A0A9P6FWZ8</accession>
<evidence type="ECO:0000256" key="1">
    <source>
        <dbReference type="SAM" id="Coils"/>
    </source>
</evidence>
<feature type="compositionally biased region" description="Basic and acidic residues" evidence="2">
    <location>
        <begin position="26"/>
        <end position="37"/>
    </location>
</feature>
<keyword evidence="5" id="KW-1185">Reference proteome</keyword>
<evidence type="ECO:0000259" key="3">
    <source>
        <dbReference type="PROSITE" id="PS50217"/>
    </source>
</evidence>
<dbReference type="AlphaFoldDB" id="A0A9P6FWZ8"/>
<evidence type="ECO:0000256" key="2">
    <source>
        <dbReference type="SAM" id="MobiDB-lite"/>
    </source>
</evidence>
<gene>
    <name evidence="4" type="ORF">BGW38_010467</name>
</gene>
<dbReference type="CDD" id="cd12193">
    <property type="entry name" value="bZIP_GCN4"/>
    <property type="match status" value="1"/>
</dbReference>
<proteinExistence type="predicted"/>
<feature type="coiled-coil region" evidence="1">
    <location>
        <begin position="67"/>
        <end position="94"/>
    </location>
</feature>
<dbReference type="EMBL" id="JAABOA010000849">
    <property type="protein sequence ID" value="KAF9582992.1"/>
    <property type="molecule type" value="Genomic_DNA"/>
</dbReference>
<dbReference type="Gene3D" id="3.30.160.60">
    <property type="entry name" value="Classic Zinc Finger"/>
    <property type="match status" value="1"/>
</dbReference>
<name>A0A9P6FWZ8_9FUNG</name>
<dbReference type="PROSITE" id="PS50217">
    <property type="entry name" value="BZIP"/>
    <property type="match status" value="1"/>
</dbReference>
<feature type="domain" description="BZIP" evidence="3">
    <location>
        <begin position="42"/>
        <end position="94"/>
    </location>
</feature>
<organism evidence="4 5">
    <name type="scientific">Lunasporangiospora selenospora</name>
    <dbReference type="NCBI Taxonomy" id="979761"/>
    <lineage>
        <taxon>Eukaryota</taxon>
        <taxon>Fungi</taxon>
        <taxon>Fungi incertae sedis</taxon>
        <taxon>Mucoromycota</taxon>
        <taxon>Mortierellomycotina</taxon>
        <taxon>Mortierellomycetes</taxon>
        <taxon>Mortierellales</taxon>
        <taxon>Mortierellaceae</taxon>
        <taxon>Lunasporangiospora</taxon>
    </lineage>
</organism>
<reference evidence="4" key="1">
    <citation type="journal article" date="2020" name="Fungal Divers.">
        <title>Resolving the Mortierellaceae phylogeny through synthesis of multi-gene phylogenetics and phylogenomics.</title>
        <authorList>
            <person name="Vandepol N."/>
            <person name="Liber J."/>
            <person name="Desiro A."/>
            <person name="Na H."/>
            <person name="Kennedy M."/>
            <person name="Barry K."/>
            <person name="Grigoriev I.V."/>
            <person name="Miller A.N."/>
            <person name="O'Donnell K."/>
            <person name="Stajich J.E."/>
            <person name="Bonito G."/>
        </authorList>
    </citation>
    <scope>NUCLEOTIDE SEQUENCE</scope>
    <source>
        <strain evidence="4">KOD1015</strain>
    </source>
</reference>
<dbReference type="SMART" id="SM00338">
    <property type="entry name" value="BRLZ"/>
    <property type="match status" value="1"/>
</dbReference>
<dbReference type="Pfam" id="PF07716">
    <property type="entry name" value="bZIP_2"/>
    <property type="match status" value="1"/>
</dbReference>
<feature type="compositionally biased region" description="Basic and acidic residues" evidence="2">
    <location>
        <begin position="45"/>
        <end position="57"/>
    </location>
</feature>
<sequence length="129" mass="14685">MKRSRSQFSKASSSPSNHAESEFEDEGHTGEIKQESVERDEDSELLARRAKNTDAARRSRLKKMMKLDTLEAKVKELEGTNHRLNMRIAVLETEKTGYVIREAEQGARIAQLEAKIVEAHLALTNRNLH</sequence>
<feature type="region of interest" description="Disordered" evidence="2">
    <location>
        <begin position="1"/>
        <end position="60"/>
    </location>
</feature>
<dbReference type="InterPro" id="IPR046347">
    <property type="entry name" value="bZIP_sf"/>
</dbReference>
<protein>
    <recommendedName>
        <fullName evidence="3">BZIP domain-containing protein</fullName>
    </recommendedName>
</protein>
<dbReference type="OrthoDB" id="2257100at2759"/>
<comment type="caution">
    <text evidence="4">The sequence shown here is derived from an EMBL/GenBank/DDBJ whole genome shotgun (WGS) entry which is preliminary data.</text>
</comment>
<evidence type="ECO:0000313" key="5">
    <source>
        <dbReference type="Proteomes" id="UP000780801"/>
    </source>
</evidence>
<evidence type="ECO:0000313" key="4">
    <source>
        <dbReference type="EMBL" id="KAF9582992.1"/>
    </source>
</evidence>
<dbReference type="InterPro" id="IPR004827">
    <property type="entry name" value="bZIP"/>
</dbReference>
<feature type="compositionally biased region" description="Low complexity" evidence="2">
    <location>
        <begin position="1"/>
        <end position="16"/>
    </location>
</feature>
<dbReference type="PROSITE" id="PS00036">
    <property type="entry name" value="BZIP_BASIC"/>
    <property type="match status" value="1"/>
</dbReference>
<dbReference type="GO" id="GO:0003700">
    <property type="term" value="F:DNA-binding transcription factor activity"/>
    <property type="evidence" value="ECO:0007669"/>
    <property type="project" value="InterPro"/>
</dbReference>